<gene>
    <name evidence="1" type="ORF">ILEXP_LOCUS186</name>
</gene>
<organism evidence="1 2">
    <name type="scientific">Ilex paraguariensis</name>
    <name type="common">yerba mate</name>
    <dbReference type="NCBI Taxonomy" id="185542"/>
    <lineage>
        <taxon>Eukaryota</taxon>
        <taxon>Viridiplantae</taxon>
        <taxon>Streptophyta</taxon>
        <taxon>Embryophyta</taxon>
        <taxon>Tracheophyta</taxon>
        <taxon>Spermatophyta</taxon>
        <taxon>Magnoliopsida</taxon>
        <taxon>eudicotyledons</taxon>
        <taxon>Gunneridae</taxon>
        <taxon>Pentapetalae</taxon>
        <taxon>asterids</taxon>
        <taxon>campanulids</taxon>
        <taxon>Aquifoliales</taxon>
        <taxon>Aquifoliaceae</taxon>
        <taxon>Ilex</taxon>
    </lineage>
</organism>
<reference evidence="1 2" key="1">
    <citation type="submission" date="2024-02" db="EMBL/GenBank/DDBJ databases">
        <authorList>
            <person name="Vignale AGUSTIN F."/>
            <person name="Sosa J E."/>
            <person name="Modenutti C."/>
        </authorList>
    </citation>
    <scope>NUCLEOTIDE SEQUENCE [LARGE SCALE GENOMIC DNA]</scope>
</reference>
<feature type="non-terminal residue" evidence="1">
    <location>
        <position position="1"/>
    </location>
</feature>
<dbReference type="EMBL" id="CAUOFW020000002">
    <property type="protein sequence ID" value="CAK9133288.1"/>
    <property type="molecule type" value="Genomic_DNA"/>
</dbReference>
<feature type="non-terminal residue" evidence="1">
    <location>
        <position position="54"/>
    </location>
</feature>
<comment type="caution">
    <text evidence="1">The sequence shown here is derived from an EMBL/GenBank/DDBJ whole genome shotgun (WGS) entry which is preliminary data.</text>
</comment>
<accession>A0ABC8QSH3</accession>
<name>A0ABC8QSH3_9AQUA</name>
<dbReference type="AlphaFoldDB" id="A0ABC8QSH3"/>
<protein>
    <submittedName>
        <fullName evidence="1">Uncharacterized protein</fullName>
    </submittedName>
</protein>
<evidence type="ECO:0000313" key="2">
    <source>
        <dbReference type="Proteomes" id="UP001642360"/>
    </source>
</evidence>
<keyword evidence="2" id="KW-1185">Reference proteome</keyword>
<sequence length="54" mass="6110">GIKASYPVMAEGTRVSQFCESMNQLKEAQETQQRILDEVVQQLQFLAISYDSLS</sequence>
<proteinExistence type="predicted"/>
<dbReference type="Proteomes" id="UP001642360">
    <property type="component" value="Unassembled WGS sequence"/>
</dbReference>
<evidence type="ECO:0000313" key="1">
    <source>
        <dbReference type="EMBL" id="CAK9133288.1"/>
    </source>
</evidence>